<sequence length="764" mass="81594">MAGRQKSCVVVVVDSGSSMKSQFGETGKTRFEIQKEALKLFLQQKLFVAPKEEIGIVCFGASETKNDLAEADMGYDNVVTLRRPSAGDLQMIRGVDALEPSDKEADPLDGIIVAWDLMQKHIGTKNYAKKAMYVFTDGAAQIEGAEDVLPNLVSTMTQQECNLYVVGIEFSSSSSDSSGSAAGGASSPPAEPFFRDFVDKVGGEVLDSAGAFELLRAFKKKEVAQTSKSRVNLTVTPHMQIPVHVFSKVQPQRLPTMEKRSLAAPEDTDGLVRMIRTKYRADDPDGGEVAAEDQAKAFKYGRQLVPVSDADEKMLSAGSFDRCLQTLVAVPASEIPIQIFSGKADCVAAEPANEKAAVAMDSLVRSLQETDRVLIARFVWRANAAPKAVALLPRITSGKAVLMMLPLPFAEDFRSLSFPPLPQPTDAQIAATDALVSTMSLNGGPGEGGPRLDPKSCFNPVIQRFNQAIVARAMDPSAPLPDLDPKIEANLKPERDIAEKAQPAFAAVKAAFTITETEASKRKGARGGKRSWREAALEKAKEIGKVLKSEDVDMIPVDSSSSAGGQMNGASGRGNVRVKEEEGERERVNGAAAASASSASNGRGGANSGSAVVGTANPVKDFQAMLEVENHDLVKSAIEQMSGVIIRLLDESLGDRLHAKALSCLDALRGGCKSEFEALRFNEILRSLKEKCTGGGDALKGFWQSVKARGLTLLSKNDTSRSDVEPEEAARFFEEAQVSAEVGGGAGGAAEEAEEEEDLEGMIE</sequence>
<keyword evidence="5" id="KW-0547">Nucleotide-binding</keyword>
<dbReference type="Pfam" id="PF03730">
    <property type="entry name" value="Ku_C"/>
    <property type="match status" value="1"/>
</dbReference>
<keyword evidence="6" id="KW-0227">DNA damage</keyword>
<keyword evidence="9" id="KW-0067">ATP-binding</keyword>
<dbReference type="Pfam" id="PF08785">
    <property type="entry name" value="Ku_PK_bind"/>
    <property type="match status" value="1"/>
</dbReference>
<reference evidence="16" key="1">
    <citation type="submission" date="2014-11" db="EMBL/GenBank/DDBJ databases">
        <authorList>
            <person name="Otto D Thomas"/>
            <person name="Naeem Raeece"/>
        </authorList>
    </citation>
    <scope>NUCLEOTIDE SEQUENCE</scope>
</reference>
<gene>
    <name evidence="16" type="ORF">Cvel_2491</name>
</gene>
<dbReference type="FunFam" id="1.10.1600.10:FF:000002">
    <property type="entry name" value="X-ray repair cross-complementing protein 5"/>
    <property type="match status" value="1"/>
</dbReference>
<evidence type="ECO:0000256" key="8">
    <source>
        <dbReference type="ARBA" id="ARBA00022806"/>
    </source>
</evidence>
<evidence type="ECO:0000256" key="3">
    <source>
        <dbReference type="ARBA" id="ARBA00007726"/>
    </source>
</evidence>
<dbReference type="GO" id="GO:0042162">
    <property type="term" value="F:telomeric DNA binding"/>
    <property type="evidence" value="ECO:0007669"/>
    <property type="project" value="InterPro"/>
</dbReference>
<dbReference type="InterPro" id="IPR014893">
    <property type="entry name" value="Ku_PK_bind"/>
</dbReference>
<feature type="compositionally biased region" description="Low complexity" evidence="14">
    <location>
        <begin position="589"/>
        <end position="601"/>
    </location>
</feature>
<dbReference type="Gene3D" id="2.40.290.10">
    <property type="match status" value="1"/>
</dbReference>
<keyword evidence="11" id="KW-0233">DNA recombination</keyword>
<evidence type="ECO:0000313" key="16">
    <source>
        <dbReference type="EMBL" id="CEM56097.1"/>
    </source>
</evidence>
<dbReference type="InterPro" id="IPR005160">
    <property type="entry name" value="Ku_C"/>
</dbReference>
<dbReference type="InterPro" id="IPR036465">
    <property type="entry name" value="vWFA_dom_sf"/>
</dbReference>
<dbReference type="GO" id="GO:0003690">
    <property type="term" value="F:double-stranded DNA binding"/>
    <property type="evidence" value="ECO:0007669"/>
    <property type="project" value="TreeGrafter"/>
</dbReference>
<evidence type="ECO:0000256" key="11">
    <source>
        <dbReference type="ARBA" id="ARBA00023172"/>
    </source>
</evidence>
<evidence type="ECO:0000256" key="5">
    <source>
        <dbReference type="ARBA" id="ARBA00022741"/>
    </source>
</evidence>
<dbReference type="VEuPathDB" id="CryptoDB:Cvel_2491"/>
<dbReference type="GO" id="GO:0006303">
    <property type="term" value="P:double-strand break repair via nonhomologous end joining"/>
    <property type="evidence" value="ECO:0007669"/>
    <property type="project" value="InterPro"/>
</dbReference>
<dbReference type="SMART" id="SM00559">
    <property type="entry name" value="Ku78"/>
    <property type="match status" value="1"/>
</dbReference>
<dbReference type="PANTHER" id="PTHR12604">
    <property type="entry name" value="KU AUTOANTIGEN DNA HELICASE"/>
    <property type="match status" value="1"/>
</dbReference>
<proteinExistence type="inferred from homology"/>
<evidence type="ECO:0000256" key="2">
    <source>
        <dbReference type="ARBA" id="ARBA00004286"/>
    </source>
</evidence>
<name>A0A0G4IFM2_9ALVE</name>
<feature type="region of interest" description="Disordered" evidence="14">
    <location>
        <begin position="741"/>
        <end position="764"/>
    </location>
</feature>
<dbReference type="GO" id="GO:0000723">
    <property type="term" value="P:telomere maintenance"/>
    <property type="evidence" value="ECO:0007669"/>
    <property type="project" value="InterPro"/>
</dbReference>
<dbReference type="GO" id="GO:0005694">
    <property type="term" value="C:chromosome"/>
    <property type="evidence" value="ECO:0007669"/>
    <property type="project" value="UniProtKB-SubCell"/>
</dbReference>
<dbReference type="SUPFAM" id="SSF53300">
    <property type="entry name" value="vWA-like"/>
    <property type="match status" value="1"/>
</dbReference>
<evidence type="ECO:0000256" key="7">
    <source>
        <dbReference type="ARBA" id="ARBA00022801"/>
    </source>
</evidence>
<keyword evidence="12" id="KW-0234">DNA repair</keyword>
<dbReference type="EMBL" id="CDMZ01005942">
    <property type="protein sequence ID" value="CEM56097.1"/>
    <property type="molecule type" value="Genomic_DNA"/>
</dbReference>
<dbReference type="GO" id="GO:0006310">
    <property type="term" value="P:DNA recombination"/>
    <property type="evidence" value="ECO:0007669"/>
    <property type="project" value="UniProtKB-KW"/>
</dbReference>
<comment type="similarity">
    <text evidence="3">Belongs to the ku80 family.</text>
</comment>
<dbReference type="AlphaFoldDB" id="A0A0G4IFM2"/>
<evidence type="ECO:0000256" key="1">
    <source>
        <dbReference type="ARBA" id="ARBA00004123"/>
    </source>
</evidence>
<dbReference type="InterPro" id="IPR005161">
    <property type="entry name" value="Ku_N"/>
</dbReference>
<feature type="region of interest" description="Disordered" evidence="14">
    <location>
        <begin position="554"/>
        <end position="612"/>
    </location>
</feature>
<dbReference type="SUPFAM" id="SSF100939">
    <property type="entry name" value="SPOC domain-like"/>
    <property type="match status" value="1"/>
</dbReference>
<feature type="compositionally biased region" description="Acidic residues" evidence="14">
    <location>
        <begin position="751"/>
        <end position="764"/>
    </location>
</feature>
<dbReference type="GO" id="GO:0005524">
    <property type="term" value="F:ATP binding"/>
    <property type="evidence" value="ECO:0007669"/>
    <property type="project" value="UniProtKB-KW"/>
</dbReference>
<dbReference type="InterPro" id="IPR006164">
    <property type="entry name" value="DNA_bd_Ku70/Ku80"/>
</dbReference>
<comment type="subcellular location">
    <subcellularLocation>
        <location evidence="2">Chromosome</location>
    </subcellularLocation>
    <subcellularLocation>
        <location evidence="1">Nucleus</location>
    </subcellularLocation>
</comment>
<dbReference type="GO" id="GO:0003678">
    <property type="term" value="F:DNA helicase activity"/>
    <property type="evidence" value="ECO:0007669"/>
    <property type="project" value="InterPro"/>
</dbReference>
<evidence type="ECO:0000256" key="10">
    <source>
        <dbReference type="ARBA" id="ARBA00023125"/>
    </source>
</evidence>
<dbReference type="Gene3D" id="1.10.1600.10">
    <property type="match status" value="1"/>
</dbReference>
<dbReference type="Pfam" id="PF02735">
    <property type="entry name" value="Ku"/>
    <property type="match status" value="1"/>
</dbReference>
<keyword evidence="7" id="KW-0378">Hydrolase</keyword>
<evidence type="ECO:0000256" key="12">
    <source>
        <dbReference type="ARBA" id="ARBA00023204"/>
    </source>
</evidence>
<dbReference type="PhylomeDB" id="A0A0G4IFM2"/>
<dbReference type="InterPro" id="IPR036494">
    <property type="entry name" value="Ku_C_sf"/>
</dbReference>
<evidence type="ECO:0000256" key="9">
    <source>
        <dbReference type="ARBA" id="ARBA00022840"/>
    </source>
</evidence>
<evidence type="ECO:0000256" key="14">
    <source>
        <dbReference type="SAM" id="MobiDB-lite"/>
    </source>
</evidence>
<keyword evidence="4" id="KW-0158">Chromosome</keyword>
<dbReference type="GO" id="GO:0003684">
    <property type="term" value="F:damaged DNA binding"/>
    <property type="evidence" value="ECO:0007669"/>
    <property type="project" value="InterPro"/>
</dbReference>
<accession>A0A0G4IFM2</accession>
<feature type="compositionally biased region" description="Polar residues" evidence="14">
    <location>
        <begin position="558"/>
        <end position="569"/>
    </location>
</feature>
<dbReference type="Gene3D" id="1.25.40.240">
    <property type="entry name" value="Ku, C-terminal domain"/>
    <property type="match status" value="1"/>
</dbReference>
<dbReference type="PROSITE" id="PS50234">
    <property type="entry name" value="VWFA"/>
    <property type="match status" value="1"/>
</dbReference>
<evidence type="ECO:0000256" key="6">
    <source>
        <dbReference type="ARBA" id="ARBA00022763"/>
    </source>
</evidence>
<dbReference type="CDD" id="cd00873">
    <property type="entry name" value="KU80"/>
    <property type="match status" value="1"/>
</dbReference>
<dbReference type="InterPro" id="IPR024193">
    <property type="entry name" value="Ku80"/>
</dbReference>
<keyword evidence="10" id="KW-0238">DNA-binding</keyword>
<evidence type="ECO:0000256" key="4">
    <source>
        <dbReference type="ARBA" id="ARBA00022454"/>
    </source>
</evidence>
<evidence type="ECO:0000256" key="13">
    <source>
        <dbReference type="ARBA" id="ARBA00023242"/>
    </source>
</evidence>
<keyword evidence="8" id="KW-0347">Helicase</keyword>
<evidence type="ECO:0000259" key="15">
    <source>
        <dbReference type="PROSITE" id="PS50234"/>
    </source>
</evidence>
<dbReference type="Pfam" id="PF03731">
    <property type="entry name" value="Ku_N"/>
    <property type="match status" value="1"/>
</dbReference>
<feature type="compositionally biased region" description="Basic and acidic residues" evidence="14">
    <location>
        <begin position="577"/>
        <end position="588"/>
    </location>
</feature>
<protein>
    <recommendedName>
        <fullName evidence="15">VWFA domain-containing protein</fullName>
    </recommendedName>
</protein>
<dbReference type="PANTHER" id="PTHR12604:SF4">
    <property type="entry name" value="X-RAY REPAIR CROSS-COMPLEMENTING PROTEIN 5"/>
    <property type="match status" value="1"/>
</dbReference>
<organism evidence="16">
    <name type="scientific">Chromera velia CCMP2878</name>
    <dbReference type="NCBI Taxonomy" id="1169474"/>
    <lineage>
        <taxon>Eukaryota</taxon>
        <taxon>Sar</taxon>
        <taxon>Alveolata</taxon>
        <taxon>Colpodellida</taxon>
        <taxon>Chromeraceae</taxon>
        <taxon>Chromera</taxon>
    </lineage>
</organism>
<dbReference type="InterPro" id="IPR002035">
    <property type="entry name" value="VWF_A"/>
</dbReference>
<dbReference type="InterPro" id="IPR016194">
    <property type="entry name" value="SPOC-like_C_dom_sf"/>
</dbReference>
<keyword evidence="13" id="KW-0539">Nucleus</keyword>
<dbReference type="GO" id="GO:0043564">
    <property type="term" value="C:Ku70:Ku80 complex"/>
    <property type="evidence" value="ECO:0007669"/>
    <property type="project" value="InterPro"/>
</dbReference>
<dbReference type="Gene3D" id="3.40.50.410">
    <property type="entry name" value="von Willebrand factor, type A domain"/>
    <property type="match status" value="1"/>
</dbReference>
<dbReference type="SUPFAM" id="SSF101420">
    <property type="entry name" value="C-terminal domain of Ku80"/>
    <property type="match status" value="1"/>
</dbReference>
<feature type="domain" description="VWFA" evidence="15">
    <location>
        <begin position="8"/>
        <end position="168"/>
    </location>
</feature>
<dbReference type="GO" id="GO:0016787">
    <property type="term" value="F:hydrolase activity"/>
    <property type="evidence" value="ECO:0007669"/>
    <property type="project" value="UniProtKB-KW"/>
</dbReference>